<name>A0ABW4S3G3_9RHOB</name>
<feature type="region of interest" description="Disordered" evidence="1">
    <location>
        <begin position="1"/>
        <end position="35"/>
    </location>
</feature>
<evidence type="ECO:0000256" key="1">
    <source>
        <dbReference type="SAM" id="MobiDB-lite"/>
    </source>
</evidence>
<accession>A0ABW4S3G3</accession>
<dbReference type="EMBL" id="JBHUGH010000005">
    <property type="protein sequence ID" value="MFD1912149.1"/>
    <property type="molecule type" value="Genomic_DNA"/>
</dbReference>
<keyword evidence="3" id="KW-1185">Reference proteome</keyword>
<organism evidence="2 3">
    <name type="scientific">Halodurantibacterium flavum</name>
    <dbReference type="NCBI Taxonomy" id="1382802"/>
    <lineage>
        <taxon>Bacteria</taxon>
        <taxon>Pseudomonadati</taxon>
        <taxon>Pseudomonadota</taxon>
        <taxon>Alphaproteobacteria</taxon>
        <taxon>Rhodobacterales</taxon>
        <taxon>Paracoccaceae</taxon>
        <taxon>Halodurantibacterium</taxon>
    </lineage>
</organism>
<sequence>MTDQARIPAAPVQAPPPVSAAPAPGPVSKTPAPAAPAPFVFRDWAAI</sequence>
<proteinExistence type="predicted"/>
<dbReference type="Proteomes" id="UP001597353">
    <property type="component" value="Unassembled WGS sequence"/>
</dbReference>
<reference evidence="3" key="1">
    <citation type="journal article" date="2019" name="Int. J. Syst. Evol. Microbiol.">
        <title>The Global Catalogue of Microorganisms (GCM) 10K type strain sequencing project: providing services to taxonomists for standard genome sequencing and annotation.</title>
        <authorList>
            <consortium name="The Broad Institute Genomics Platform"/>
            <consortium name="The Broad Institute Genome Sequencing Center for Infectious Disease"/>
            <person name="Wu L."/>
            <person name="Ma J."/>
        </authorList>
    </citation>
    <scope>NUCLEOTIDE SEQUENCE [LARGE SCALE GENOMIC DNA]</scope>
    <source>
        <strain evidence="3">CGMCC 4.7242</strain>
    </source>
</reference>
<protein>
    <submittedName>
        <fullName evidence="2">Uncharacterized protein</fullName>
    </submittedName>
</protein>
<comment type="caution">
    <text evidence="2">The sequence shown here is derived from an EMBL/GenBank/DDBJ whole genome shotgun (WGS) entry which is preliminary data.</text>
</comment>
<feature type="compositionally biased region" description="Pro residues" evidence="1">
    <location>
        <begin position="13"/>
        <end position="25"/>
    </location>
</feature>
<evidence type="ECO:0000313" key="3">
    <source>
        <dbReference type="Proteomes" id="UP001597353"/>
    </source>
</evidence>
<dbReference type="RefSeq" id="WP_390260538.1">
    <property type="nucleotide sequence ID" value="NZ_JBHUGH010000005.1"/>
</dbReference>
<evidence type="ECO:0000313" key="2">
    <source>
        <dbReference type="EMBL" id="MFD1912149.1"/>
    </source>
</evidence>
<gene>
    <name evidence="2" type="ORF">ACFSGJ_07965</name>
</gene>